<gene>
    <name evidence="6" type="primary">ygfA</name>
    <name evidence="6" type="ORF">RCZ15_00090</name>
    <name evidence="7" type="ORF">RCZ16_06120</name>
</gene>
<dbReference type="RefSeq" id="WP_264844947.1">
    <property type="nucleotide sequence ID" value="NZ_BPMA01000002.1"/>
</dbReference>
<reference evidence="6 9" key="1">
    <citation type="submission" date="2021-11" db="EMBL/GenBank/DDBJ databases">
        <title>Draft genome sequence of Capnocytophaga sp. strain KC07075 isolated from cat oral cavity.</title>
        <authorList>
            <person name="Suzuki M."/>
            <person name="Imaoka K."/>
            <person name="Kimura M."/>
            <person name="Morikawa S."/>
            <person name="Maeda K."/>
        </authorList>
    </citation>
    <scope>NUCLEOTIDE SEQUENCE</scope>
    <source>
        <strain evidence="6">KC07075</strain>
        <strain evidence="7 9">KC07079</strain>
    </source>
</reference>
<dbReference type="EC" id="6.3.3.2" evidence="5"/>
<dbReference type="EMBL" id="BQKB01000011">
    <property type="protein sequence ID" value="GJM52294.1"/>
    <property type="molecule type" value="Genomic_DNA"/>
</dbReference>
<evidence type="ECO:0000313" key="8">
    <source>
        <dbReference type="Proteomes" id="UP001207736"/>
    </source>
</evidence>
<comment type="caution">
    <text evidence="6">The sequence shown here is derived from an EMBL/GenBank/DDBJ whole genome shotgun (WGS) entry which is preliminary data.</text>
</comment>
<proteinExistence type="inferred from homology"/>
<evidence type="ECO:0000256" key="1">
    <source>
        <dbReference type="ARBA" id="ARBA00010638"/>
    </source>
</evidence>
<organism evidence="6 8">
    <name type="scientific">Capnocytophaga catalasegens</name>
    <dbReference type="NCBI Taxonomy" id="1004260"/>
    <lineage>
        <taxon>Bacteria</taxon>
        <taxon>Pseudomonadati</taxon>
        <taxon>Bacteroidota</taxon>
        <taxon>Flavobacteriia</taxon>
        <taxon>Flavobacteriales</taxon>
        <taxon>Flavobacteriaceae</taxon>
        <taxon>Capnocytophaga</taxon>
    </lineage>
</organism>
<dbReference type="SUPFAM" id="SSF100950">
    <property type="entry name" value="NagB/RpiA/CoA transferase-like"/>
    <property type="match status" value="1"/>
</dbReference>
<dbReference type="InterPro" id="IPR002698">
    <property type="entry name" value="FTHF_cligase"/>
</dbReference>
<dbReference type="EMBL" id="BQKA01000001">
    <property type="protein sequence ID" value="GJM49033.1"/>
    <property type="molecule type" value="Genomic_DNA"/>
</dbReference>
<evidence type="ECO:0000313" key="9">
    <source>
        <dbReference type="Proteomes" id="UP001208692"/>
    </source>
</evidence>
<feature type="binding site" evidence="4">
    <location>
        <position position="55"/>
    </location>
    <ligand>
        <name>substrate</name>
    </ligand>
</feature>
<keyword evidence="3 4" id="KW-0067">ATP-binding</keyword>
<dbReference type="AlphaFoldDB" id="A0AAV5ANV9"/>
<name>A0AAV5ANV9_9FLAO</name>
<evidence type="ECO:0000313" key="6">
    <source>
        <dbReference type="EMBL" id="GJM49033.1"/>
    </source>
</evidence>
<dbReference type="Proteomes" id="UP001207736">
    <property type="component" value="Unassembled WGS sequence"/>
</dbReference>
<dbReference type="Proteomes" id="UP001208692">
    <property type="component" value="Unassembled WGS sequence"/>
</dbReference>
<evidence type="ECO:0000256" key="5">
    <source>
        <dbReference type="RuleBase" id="RU361279"/>
    </source>
</evidence>
<keyword evidence="9" id="KW-1185">Reference proteome</keyword>
<dbReference type="Gene3D" id="3.40.50.10420">
    <property type="entry name" value="NagB/RpiA/CoA transferase-like"/>
    <property type="match status" value="1"/>
</dbReference>
<keyword evidence="2 4" id="KW-0547">Nucleotide-binding</keyword>
<feature type="binding site" evidence="4">
    <location>
        <begin position="132"/>
        <end position="140"/>
    </location>
    <ligand>
        <name>ATP</name>
        <dbReference type="ChEBI" id="CHEBI:30616"/>
    </ligand>
</feature>
<dbReference type="PANTHER" id="PTHR23407">
    <property type="entry name" value="ATPASE INHIBITOR/5-FORMYLTETRAHYDROFOLATE CYCLO-LIGASE"/>
    <property type="match status" value="1"/>
</dbReference>
<comment type="cofactor">
    <cofactor evidence="5">
        <name>Mg(2+)</name>
        <dbReference type="ChEBI" id="CHEBI:18420"/>
    </cofactor>
</comment>
<evidence type="ECO:0000256" key="2">
    <source>
        <dbReference type="ARBA" id="ARBA00022741"/>
    </source>
</evidence>
<dbReference type="GO" id="GO:0046872">
    <property type="term" value="F:metal ion binding"/>
    <property type="evidence" value="ECO:0007669"/>
    <property type="project" value="UniProtKB-KW"/>
</dbReference>
<dbReference type="NCBIfam" id="TIGR02727">
    <property type="entry name" value="MTHFS_bact"/>
    <property type="match status" value="1"/>
</dbReference>
<feature type="binding site" evidence="4">
    <location>
        <begin position="3"/>
        <end position="7"/>
    </location>
    <ligand>
        <name>ATP</name>
        <dbReference type="ChEBI" id="CHEBI:30616"/>
    </ligand>
</feature>
<keyword evidence="5" id="KW-0479">Metal-binding</keyword>
<evidence type="ECO:0000256" key="4">
    <source>
        <dbReference type="PIRSR" id="PIRSR006806-1"/>
    </source>
</evidence>
<evidence type="ECO:0000256" key="3">
    <source>
        <dbReference type="ARBA" id="ARBA00022840"/>
    </source>
</evidence>
<accession>A0AAV5ANV9</accession>
<sequence>MNKHTLRKIYKEKRASLSEALRDLQSLDIANQSLTLPIWNKRLYHIFFSIENQNEVNTQYLLNILFGKDKNIATSKTIFEENRLKHFLLTDQTLIKINSQGIPEPDGGIPIEPQLIDVIFVPLLAYDIQGNRIGYGKGFYDRFFLECRFDVLKIGLSFFPPEKEISDISQNDIPLDYCITPQTIFKF</sequence>
<dbReference type="GO" id="GO:0009396">
    <property type="term" value="P:folic acid-containing compound biosynthetic process"/>
    <property type="evidence" value="ECO:0007669"/>
    <property type="project" value="TreeGrafter"/>
</dbReference>
<dbReference type="PANTHER" id="PTHR23407:SF1">
    <property type="entry name" value="5-FORMYLTETRAHYDROFOLATE CYCLO-LIGASE"/>
    <property type="match status" value="1"/>
</dbReference>
<dbReference type="InterPro" id="IPR024185">
    <property type="entry name" value="FTHF_cligase-like_sf"/>
</dbReference>
<feature type="binding site" evidence="4">
    <location>
        <position position="50"/>
    </location>
    <ligand>
        <name>substrate</name>
    </ligand>
</feature>
<dbReference type="InterPro" id="IPR037171">
    <property type="entry name" value="NagB/RpiA_transferase-like"/>
</dbReference>
<comment type="similarity">
    <text evidence="1 5">Belongs to the 5-formyltetrahydrofolate cyclo-ligase family.</text>
</comment>
<keyword evidence="5" id="KW-0460">Magnesium</keyword>
<dbReference type="GO" id="GO:0005524">
    <property type="term" value="F:ATP binding"/>
    <property type="evidence" value="ECO:0007669"/>
    <property type="project" value="UniProtKB-KW"/>
</dbReference>
<comment type="catalytic activity">
    <reaction evidence="5">
        <text>(6S)-5-formyl-5,6,7,8-tetrahydrofolate + ATP = (6R)-5,10-methenyltetrahydrofolate + ADP + phosphate</text>
        <dbReference type="Rhea" id="RHEA:10488"/>
        <dbReference type="ChEBI" id="CHEBI:30616"/>
        <dbReference type="ChEBI" id="CHEBI:43474"/>
        <dbReference type="ChEBI" id="CHEBI:57455"/>
        <dbReference type="ChEBI" id="CHEBI:57457"/>
        <dbReference type="ChEBI" id="CHEBI:456216"/>
        <dbReference type="EC" id="6.3.3.2"/>
    </reaction>
</comment>
<protein>
    <recommendedName>
        <fullName evidence="5">5-formyltetrahydrofolate cyclo-ligase</fullName>
        <ecNumber evidence="5">6.3.3.2</ecNumber>
    </recommendedName>
</protein>
<dbReference type="Pfam" id="PF01812">
    <property type="entry name" value="5-FTHF_cyc-lig"/>
    <property type="match status" value="1"/>
</dbReference>
<dbReference type="GO" id="GO:0035999">
    <property type="term" value="P:tetrahydrofolate interconversion"/>
    <property type="evidence" value="ECO:0007669"/>
    <property type="project" value="TreeGrafter"/>
</dbReference>
<dbReference type="PIRSF" id="PIRSF006806">
    <property type="entry name" value="FTHF_cligase"/>
    <property type="match status" value="1"/>
</dbReference>
<evidence type="ECO:0000313" key="7">
    <source>
        <dbReference type="EMBL" id="GJM52294.1"/>
    </source>
</evidence>
<dbReference type="GO" id="GO:0030272">
    <property type="term" value="F:5-formyltetrahydrofolate cyclo-ligase activity"/>
    <property type="evidence" value="ECO:0007669"/>
    <property type="project" value="UniProtKB-EC"/>
</dbReference>